<evidence type="ECO:0000256" key="3">
    <source>
        <dbReference type="ARBA" id="ARBA00022989"/>
    </source>
</evidence>
<comment type="caution">
    <text evidence="6">The sequence shown here is derived from an EMBL/GenBank/DDBJ whole genome shotgun (WGS) entry which is preliminary data.</text>
</comment>
<name>A0ABY0H1Q0_9PEZI</name>
<sequence length="155" mass="16341">MTSRIGLATPVLPPLLPVTGTFALPFALLSSLLSLRVVQCRRADKHPLGDNSAKDAQSQKTNKLFRASRCHANFIENVPLAFIFAAAAELNGGSRRALAGALGSLFVLRVLHSEFGLLQEGGMGFGRGVGHSGTLGIELGLAGYAAYLAKGYWGF</sequence>
<dbReference type="Pfam" id="PF01124">
    <property type="entry name" value="MAPEG"/>
    <property type="match status" value="1"/>
</dbReference>
<evidence type="ECO:0000256" key="4">
    <source>
        <dbReference type="ARBA" id="ARBA00023136"/>
    </source>
</evidence>
<protein>
    <recommendedName>
        <fullName evidence="8">MAPEG family protein</fullName>
    </recommendedName>
</protein>
<dbReference type="Proteomes" id="UP000294003">
    <property type="component" value="Unassembled WGS sequence"/>
</dbReference>
<dbReference type="PANTHER" id="PTHR35814:SF1">
    <property type="entry name" value="GLUTATHIONE S-TRANSFERASE-RELATED"/>
    <property type="match status" value="1"/>
</dbReference>
<evidence type="ECO:0000256" key="5">
    <source>
        <dbReference type="SAM" id="Phobius"/>
    </source>
</evidence>
<keyword evidence="3 5" id="KW-1133">Transmembrane helix</keyword>
<accession>A0ABY0H1Q0</accession>
<dbReference type="EMBL" id="QJNS01000212">
    <property type="protein sequence ID" value="RYO82571.1"/>
    <property type="molecule type" value="Genomic_DNA"/>
</dbReference>
<dbReference type="InterPro" id="IPR023352">
    <property type="entry name" value="MAPEG-like_dom_sf"/>
</dbReference>
<feature type="transmembrane region" description="Helical" evidence="5">
    <location>
        <begin position="15"/>
        <end position="35"/>
    </location>
</feature>
<evidence type="ECO:0008006" key="8">
    <source>
        <dbReference type="Google" id="ProtNLM"/>
    </source>
</evidence>
<evidence type="ECO:0000313" key="6">
    <source>
        <dbReference type="EMBL" id="RYO82571.1"/>
    </source>
</evidence>
<dbReference type="InterPro" id="IPR001129">
    <property type="entry name" value="Membr-assoc_MAPEG"/>
</dbReference>
<comment type="subcellular location">
    <subcellularLocation>
        <location evidence="1">Membrane</location>
    </subcellularLocation>
</comment>
<organism evidence="6 7">
    <name type="scientific">Monosporascus cannonballus</name>
    <dbReference type="NCBI Taxonomy" id="155416"/>
    <lineage>
        <taxon>Eukaryota</taxon>
        <taxon>Fungi</taxon>
        <taxon>Dikarya</taxon>
        <taxon>Ascomycota</taxon>
        <taxon>Pezizomycotina</taxon>
        <taxon>Sordariomycetes</taxon>
        <taxon>Xylariomycetidae</taxon>
        <taxon>Xylariales</taxon>
        <taxon>Xylariales incertae sedis</taxon>
        <taxon>Monosporascus</taxon>
    </lineage>
</organism>
<evidence type="ECO:0000256" key="1">
    <source>
        <dbReference type="ARBA" id="ARBA00004370"/>
    </source>
</evidence>
<dbReference type="PANTHER" id="PTHR35814">
    <property type="match status" value="1"/>
</dbReference>
<keyword evidence="7" id="KW-1185">Reference proteome</keyword>
<reference evidence="6 7" key="1">
    <citation type="submission" date="2018-06" db="EMBL/GenBank/DDBJ databases">
        <title>Complete Genomes of Monosporascus.</title>
        <authorList>
            <person name="Robinson A.J."/>
            <person name="Natvig D.O."/>
        </authorList>
    </citation>
    <scope>NUCLEOTIDE SEQUENCE [LARGE SCALE GENOMIC DNA]</scope>
    <source>
        <strain evidence="6 7">CBS 609.92</strain>
    </source>
</reference>
<dbReference type="SUPFAM" id="SSF161084">
    <property type="entry name" value="MAPEG domain-like"/>
    <property type="match status" value="1"/>
</dbReference>
<keyword evidence="4 5" id="KW-0472">Membrane</keyword>
<proteinExistence type="predicted"/>
<gene>
    <name evidence="6" type="ORF">DL762_006525</name>
</gene>
<evidence type="ECO:0000313" key="7">
    <source>
        <dbReference type="Proteomes" id="UP000294003"/>
    </source>
</evidence>
<keyword evidence="2 5" id="KW-0812">Transmembrane</keyword>
<dbReference type="Gene3D" id="1.20.120.550">
    <property type="entry name" value="Membrane associated eicosanoid/glutathione metabolism-like domain"/>
    <property type="match status" value="1"/>
</dbReference>
<evidence type="ECO:0000256" key="2">
    <source>
        <dbReference type="ARBA" id="ARBA00022692"/>
    </source>
</evidence>